<name>A0AAV4EHR5_9GAST</name>
<dbReference type="Proteomes" id="UP000762676">
    <property type="component" value="Unassembled WGS sequence"/>
</dbReference>
<dbReference type="EMBL" id="BMAT01010758">
    <property type="protein sequence ID" value="GFR60144.1"/>
    <property type="molecule type" value="Genomic_DNA"/>
</dbReference>
<evidence type="ECO:0000313" key="1">
    <source>
        <dbReference type="EMBL" id="GFR60144.1"/>
    </source>
</evidence>
<organism evidence="1 2">
    <name type="scientific">Elysia marginata</name>
    <dbReference type="NCBI Taxonomy" id="1093978"/>
    <lineage>
        <taxon>Eukaryota</taxon>
        <taxon>Metazoa</taxon>
        <taxon>Spiralia</taxon>
        <taxon>Lophotrochozoa</taxon>
        <taxon>Mollusca</taxon>
        <taxon>Gastropoda</taxon>
        <taxon>Heterobranchia</taxon>
        <taxon>Euthyneura</taxon>
        <taxon>Panpulmonata</taxon>
        <taxon>Sacoglossa</taxon>
        <taxon>Placobranchoidea</taxon>
        <taxon>Plakobranchidae</taxon>
        <taxon>Elysia</taxon>
    </lineage>
</organism>
<proteinExistence type="predicted"/>
<protein>
    <submittedName>
        <fullName evidence="1">Uncharacterized protein</fullName>
    </submittedName>
</protein>
<comment type="caution">
    <text evidence="1">The sequence shown here is derived from an EMBL/GenBank/DDBJ whole genome shotgun (WGS) entry which is preliminary data.</text>
</comment>
<sequence length="111" mass="13078">MWVYKPRQGYGEWHPLQHIAPLELKRLQSAKDDNTDTVCNNFGISYTEPTPACHHSYGLDHECVLRRGSELQSRRHQLLLDRLPPLQSVWDQKQKVREILRHLVSSYPLHL</sequence>
<gene>
    <name evidence="1" type="ORF">ElyMa_005401000</name>
</gene>
<evidence type="ECO:0000313" key="2">
    <source>
        <dbReference type="Proteomes" id="UP000762676"/>
    </source>
</evidence>
<keyword evidence="2" id="KW-1185">Reference proteome</keyword>
<reference evidence="1 2" key="1">
    <citation type="journal article" date="2021" name="Elife">
        <title>Chloroplast acquisition without the gene transfer in kleptoplastic sea slugs, Plakobranchus ocellatus.</title>
        <authorList>
            <person name="Maeda T."/>
            <person name="Takahashi S."/>
            <person name="Yoshida T."/>
            <person name="Shimamura S."/>
            <person name="Takaki Y."/>
            <person name="Nagai Y."/>
            <person name="Toyoda A."/>
            <person name="Suzuki Y."/>
            <person name="Arimoto A."/>
            <person name="Ishii H."/>
            <person name="Satoh N."/>
            <person name="Nishiyama T."/>
            <person name="Hasebe M."/>
            <person name="Maruyama T."/>
            <person name="Minagawa J."/>
            <person name="Obokata J."/>
            <person name="Shigenobu S."/>
        </authorList>
    </citation>
    <scope>NUCLEOTIDE SEQUENCE [LARGE SCALE GENOMIC DNA]</scope>
</reference>
<dbReference type="AlphaFoldDB" id="A0AAV4EHR5"/>
<accession>A0AAV4EHR5</accession>